<dbReference type="InterPro" id="IPR001387">
    <property type="entry name" value="Cro/C1-type_HTH"/>
</dbReference>
<keyword evidence="3" id="KW-1185">Reference proteome</keyword>
<dbReference type="CDD" id="cd00093">
    <property type="entry name" value="HTH_XRE"/>
    <property type="match status" value="1"/>
</dbReference>
<dbReference type="EMBL" id="AYEU01000003">
    <property type="protein sequence ID" value="ESK52501.1"/>
    <property type="molecule type" value="Genomic_DNA"/>
</dbReference>
<dbReference type="AlphaFoldDB" id="V2UV57"/>
<dbReference type="OrthoDB" id="9799384at2"/>
<dbReference type="SMART" id="SM00530">
    <property type="entry name" value="HTH_XRE"/>
    <property type="match status" value="1"/>
</dbReference>
<sequence>MDIKNQSIHQTQDLRLAQQIVLARKRIQITQLQLAQILGVSVRTLESWERGTRKPSSAAQTLLKLFIHNPSFVVRYLTY</sequence>
<protein>
    <recommendedName>
        <fullName evidence="1">HTH cro/C1-type domain-containing protein</fullName>
    </recommendedName>
</protein>
<evidence type="ECO:0000313" key="2">
    <source>
        <dbReference type="EMBL" id="ESK52501.1"/>
    </source>
</evidence>
<name>V2UV57_9GAMM</name>
<reference evidence="2 3" key="1">
    <citation type="submission" date="2013-10" db="EMBL/GenBank/DDBJ databases">
        <title>The Genome Sequence of Acinetobacter brisouii CIP 110357.</title>
        <authorList>
            <consortium name="The Broad Institute Genomics Platform"/>
            <consortium name="The Broad Institute Genome Sequencing Center for Infectious Disease"/>
            <person name="Cerqueira G."/>
            <person name="Feldgarden M."/>
            <person name="Courvalin P."/>
            <person name="Grillot-Courvalin C."/>
            <person name="Clermont D."/>
            <person name="Rocha E."/>
            <person name="Yoon E.-J."/>
            <person name="Nemec A."/>
            <person name="Young S.K."/>
            <person name="Zeng Q."/>
            <person name="Gargeya S."/>
            <person name="Fitzgerald M."/>
            <person name="Abouelleil A."/>
            <person name="Alvarado L."/>
            <person name="Berlin A.M."/>
            <person name="Chapman S.B."/>
            <person name="Gainer-Dewar J."/>
            <person name="Goldberg J."/>
            <person name="Gnerre S."/>
            <person name="Griggs A."/>
            <person name="Gujja S."/>
            <person name="Hansen M."/>
            <person name="Howarth C."/>
            <person name="Imamovic A."/>
            <person name="Ireland A."/>
            <person name="Larimer J."/>
            <person name="McCowan C."/>
            <person name="Murphy C."/>
            <person name="Pearson M."/>
            <person name="Poon T.W."/>
            <person name="Priest M."/>
            <person name="Roberts A."/>
            <person name="Saif S."/>
            <person name="Shea T."/>
            <person name="Sykes S."/>
            <person name="Wortman J."/>
            <person name="Nusbaum C."/>
            <person name="Birren B."/>
        </authorList>
    </citation>
    <scope>NUCLEOTIDE SEQUENCE [LARGE SCALE GENOMIC DNA]</scope>
    <source>
        <strain evidence="2 3">CIP 110357</strain>
    </source>
</reference>
<dbReference type="Proteomes" id="UP000018418">
    <property type="component" value="Unassembled WGS sequence"/>
</dbReference>
<organism evidence="2 3">
    <name type="scientific">Acinetobacter brisouii CIP 110357</name>
    <dbReference type="NCBI Taxonomy" id="1341683"/>
    <lineage>
        <taxon>Bacteria</taxon>
        <taxon>Pseudomonadati</taxon>
        <taxon>Pseudomonadota</taxon>
        <taxon>Gammaproteobacteria</taxon>
        <taxon>Moraxellales</taxon>
        <taxon>Moraxellaceae</taxon>
        <taxon>Acinetobacter</taxon>
    </lineage>
</organism>
<dbReference type="RefSeq" id="WP_004753562.1">
    <property type="nucleotide sequence ID" value="NZ_BBTI01000001.1"/>
</dbReference>
<evidence type="ECO:0000259" key="1">
    <source>
        <dbReference type="PROSITE" id="PS50943"/>
    </source>
</evidence>
<feature type="domain" description="HTH cro/C1-type" evidence="1">
    <location>
        <begin position="20"/>
        <end position="73"/>
    </location>
</feature>
<proteinExistence type="predicted"/>
<comment type="caution">
    <text evidence="2">The sequence shown here is derived from an EMBL/GenBank/DDBJ whole genome shotgun (WGS) entry which is preliminary data.</text>
</comment>
<dbReference type="STRING" id="396323.VH98_09400"/>
<gene>
    <name evidence="2" type="ORF">P255_00653</name>
</gene>
<dbReference type="Gene3D" id="1.10.260.40">
    <property type="entry name" value="lambda repressor-like DNA-binding domains"/>
    <property type="match status" value="1"/>
</dbReference>
<dbReference type="PATRIC" id="fig|1341683.3.peg.649"/>
<dbReference type="GO" id="GO:0003677">
    <property type="term" value="F:DNA binding"/>
    <property type="evidence" value="ECO:0007669"/>
    <property type="project" value="InterPro"/>
</dbReference>
<dbReference type="PROSITE" id="PS50943">
    <property type="entry name" value="HTH_CROC1"/>
    <property type="match status" value="1"/>
</dbReference>
<dbReference type="InterPro" id="IPR010982">
    <property type="entry name" value="Lambda_DNA-bd_dom_sf"/>
</dbReference>
<dbReference type="HOGENOM" id="CLU_191171_0_0_6"/>
<evidence type="ECO:0000313" key="3">
    <source>
        <dbReference type="Proteomes" id="UP000018418"/>
    </source>
</evidence>
<dbReference type="SUPFAM" id="SSF47413">
    <property type="entry name" value="lambda repressor-like DNA-binding domains"/>
    <property type="match status" value="1"/>
</dbReference>
<accession>V2UV57</accession>
<dbReference type="Pfam" id="PF01381">
    <property type="entry name" value="HTH_3"/>
    <property type="match status" value="1"/>
</dbReference>